<comment type="caution">
    <text evidence="1">The sequence shown here is derived from an EMBL/GenBank/DDBJ whole genome shotgun (WGS) entry which is preliminary data.</text>
</comment>
<keyword evidence="2" id="KW-1185">Reference proteome</keyword>
<reference evidence="1" key="1">
    <citation type="submission" date="2023-06" db="EMBL/GenBank/DDBJ databases">
        <title>Genome-scale phylogeny and comparative genomics of the fungal order Sordariales.</title>
        <authorList>
            <consortium name="Lawrence Berkeley National Laboratory"/>
            <person name="Hensen N."/>
            <person name="Bonometti L."/>
            <person name="Westerberg I."/>
            <person name="Brannstrom I.O."/>
            <person name="Guillou S."/>
            <person name="Cros-Aarteil S."/>
            <person name="Calhoun S."/>
            <person name="Haridas S."/>
            <person name="Kuo A."/>
            <person name="Mondo S."/>
            <person name="Pangilinan J."/>
            <person name="Riley R."/>
            <person name="Labutti K."/>
            <person name="Andreopoulos B."/>
            <person name="Lipzen A."/>
            <person name="Chen C."/>
            <person name="Yanf M."/>
            <person name="Daum C."/>
            <person name="Ng V."/>
            <person name="Clum A."/>
            <person name="Steindorff A."/>
            <person name="Ohm R."/>
            <person name="Martin F."/>
            <person name="Silar P."/>
            <person name="Natvig D."/>
            <person name="Lalanne C."/>
            <person name="Gautier V."/>
            <person name="Ament-Velasquez S.L."/>
            <person name="Kruys A."/>
            <person name="Hutchinson M.I."/>
            <person name="Powell A.J."/>
            <person name="Barry K."/>
            <person name="Miller A.N."/>
            <person name="Grigoriev I.V."/>
            <person name="Debuchy R."/>
            <person name="Gladieux P."/>
            <person name="Thoren M.H."/>
            <person name="Johannesson H."/>
        </authorList>
    </citation>
    <scope>NUCLEOTIDE SEQUENCE</scope>
    <source>
        <strain evidence="1">PSN4</strain>
    </source>
</reference>
<dbReference type="EMBL" id="MU839846">
    <property type="protein sequence ID" value="KAK1750596.1"/>
    <property type="molecule type" value="Genomic_DNA"/>
</dbReference>
<organism evidence="1 2">
    <name type="scientific">Echria macrotheca</name>
    <dbReference type="NCBI Taxonomy" id="438768"/>
    <lineage>
        <taxon>Eukaryota</taxon>
        <taxon>Fungi</taxon>
        <taxon>Dikarya</taxon>
        <taxon>Ascomycota</taxon>
        <taxon>Pezizomycotina</taxon>
        <taxon>Sordariomycetes</taxon>
        <taxon>Sordariomycetidae</taxon>
        <taxon>Sordariales</taxon>
        <taxon>Schizotheciaceae</taxon>
        <taxon>Echria</taxon>
    </lineage>
</organism>
<dbReference type="AlphaFoldDB" id="A0AAJ0F0Y0"/>
<gene>
    <name evidence="1" type="ORF">QBC47DRAFT_365198</name>
</gene>
<evidence type="ECO:0000313" key="1">
    <source>
        <dbReference type="EMBL" id="KAK1750596.1"/>
    </source>
</evidence>
<sequence length="352" mass="38977">MSLVPAGQPALWTALAAFPHHSQHSTHSILAVMFRDGPWESLQSTTDPLDDMLVTMTSDDDPEVSSFPVGRKTQWMGAARPWMWCGLADVVRADWPTCRTTSHQKLAREDKAKPERTPSQATHSKFQVVLCCSTDALCQLSRRPVVTAARRLREKAPSASGATRRSHMFAGLSRDARAFRRRPSFECLSGKTVSPNSSLSQRLPITGRLMCVTRRGPPSNPMECSLTGAPGLQFGEPQTWASEPFGRRGRVGSTGAARRGYGFAAGGEAERQSKKLKHCESPSRRRPWLPRSLLIGRALQTHKHITAVHLPMQVLSLLDPRSLRASAWHFAPPIFAAPVYSMRWEHLHPAVL</sequence>
<proteinExistence type="predicted"/>
<evidence type="ECO:0000313" key="2">
    <source>
        <dbReference type="Proteomes" id="UP001239445"/>
    </source>
</evidence>
<dbReference type="Proteomes" id="UP001239445">
    <property type="component" value="Unassembled WGS sequence"/>
</dbReference>
<protein>
    <submittedName>
        <fullName evidence="1">Uncharacterized protein</fullName>
    </submittedName>
</protein>
<name>A0AAJ0F0Y0_9PEZI</name>
<accession>A0AAJ0F0Y0</accession>